<feature type="compositionally biased region" description="Acidic residues" evidence="1">
    <location>
        <begin position="166"/>
        <end position="184"/>
    </location>
</feature>
<feature type="region of interest" description="Disordered" evidence="1">
    <location>
        <begin position="441"/>
        <end position="609"/>
    </location>
</feature>
<dbReference type="EMBL" id="SPNV01000019">
    <property type="protein sequence ID" value="KAF5865453.1"/>
    <property type="molecule type" value="Genomic_DNA"/>
</dbReference>
<evidence type="ECO:0000256" key="1">
    <source>
        <dbReference type="SAM" id="MobiDB-lite"/>
    </source>
</evidence>
<evidence type="ECO:0000313" key="3">
    <source>
        <dbReference type="Proteomes" id="UP000541154"/>
    </source>
</evidence>
<accession>A0A8H6AG38</accession>
<keyword evidence="3" id="KW-1185">Reference proteome</keyword>
<feature type="region of interest" description="Disordered" evidence="1">
    <location>
        <begin position="335"/>
        <end position="395"/>
    </location>
</feature>
<organism evidence="2 3">
    <name type="scientific">Petromyces alliaceus</name>
    <name type="common">Aspergillus alliaceus</name>
    <dbReference type="NCBI Taxonomy" id="209559"/>
    <lineage>
        <taxon>Eukaryota</taxon>
        <taxon>Fungi</taxon>
        <taxon>Dikarya</taxon>
        <taxon>Ascomycota</taxon>
        <taxon>Pezizomycotina</taxon>
        <taxon>Eurotiomycetes</taxon>
        <taxon>Eurotiomycetidae</taxon>
        <taxon>Eurotiales</taxon>
        <taxon>Aspergillaceae</taxon>
        <taxon>Aspergillus</taxon>
        <taxon>Aspergillus subgen. Circumdati</taxon>
    </lineage>
</organism>
<feature type="compositionally biased region" description="Basic and acidic residues" evidence="1">
    <location>
        <begin position="367"/>
        <end position="377"/>
    </location>
</feature>
<protein>
    <submittedName>
        <fullName evidence="2">Uncharacterized protein</fullName>
    </submittedName>
</protein>
<feature type="compositionally biased region" description="Acidic residues" evidence="1">
    <location>
        <begin position="339"/>
        <end position="349"/>
    </location>
</feature>
<sequence>MNRIFERLFSLFSMKGPPTASPSPPPAGLERTPSQSPSTELEPVSVVAYPPAGRERTPSESLRMGPKPVSVVVSPPAFDLEPYESFDEDFLQRTVDEILSDQASFENSFDEYSGDRMMDGSCDKRGSIGANSRVGGSECNRSPYFPSKVAGMRFVAHRVIRKMESTDEESEEEEEEEDDDIEGWEADRFYGGQSGSKLKRRDELDRTAAAKIKLEHLPEDEIRVEELGTAVPTSTVVSVDDNACDDGDLEEVSEEKYVFASVGDEEHDRLVNFLAEHPFMCAGAYPVKRSARRSFIKDVRREASISGMDEGALNVLLKWVKKTYLEVLEVPNVDKEGSDFGDEIDDENLVDVQPPKASKKERKRKRAGVEHTREKAPGKKRKSLMRDSHDSMTPTEHNARITIDVDSGDSAIVNSNSPSPDIQVLEKTPVFQTGPQRTLTAVLDKSEDTQTHRARADKVAATRPATPSKERRNERSTPTKTSSLSKLSRSHGDCISNNSMGSQMGKLRVSQGLSSQADPPRKHDFLFAAKPPTSKLEVPKSPKIPHDDNESRKKEAKHRKRQRRRERRKSKQSETMSGIGQPSGKDQQNSHTASPVSHEQPVVNTPVVHNKMFLEDPFWDMDF</sequence>
<dbReference type="Proteomes" id="UP000541154">
    <property type="component" value="Unassembled WGS sequence"/>
</dbReference>
<feature type="compositionally biased region" description="Basic and acidic residues" evidence="1">
    <location>
        <begin position="444"/>
        <end position="460"/>
    </location>
</feature>
<feature type="region of interest" description="Disordered" evidence="1">
    <location>
        <begin position="163"/>
        <end position="196"/>
    </location>
</feature>
<feature type="compositionally biased region" description="Basic residues" evidence="1">
    <location>
        <begin position="357"/>
        <end position="366"/>
    </location>
</feature>
<evidence type="ECO:0000313" key="2">
    <source>
        <dbReference type="EMBL" id="KAF5865453.1"/>
    </source>
</evidence>
<gene>
    <name evidence="2" type="ORF">ETB97_003711</name>
</gene>
<feature type="compositionally biased region" description="Basic residues" evidence="1">
    <location>
        <begin position="554"/>
        <end position="570"/>
    </location>
</feature>
<reference evidence="2 3" key="1">
    <citation type="submission" date="2019-04" db="EMBL/GenBank/DDBJ databases">
        <title>Aspergillus burnettii sp. nov., novel species from soil in southeast Queensland.</title>
        <authorList>
            <person name="Gilchrist C.L.M."/>
            <person name="Pitt J.I."/>
            <person name="Lange L."/>
            <person name="Lacey H.J."/>
            <person name="Vuong D."/>
            <person name="Midgley D.J."/>
            <person name="Greenfield P."/>
            <person name="Bradbury M."/>
            <person name="Lacey E."/>
            <person name="Busk P.K."/>
            <person name="Pilgaard B."/>
            <person name="Chooi Y.H."/>
            <person name="Piggott A.M."/>
        </authorList>
    </citation>
    <scope>NUCLEOTIDE SEQUENCE [LARGE SCALE GENOMIC DNA]</scope>
    <source>
        <strain evidence="2 3">FRR 5400</strain>
    </source>
</reference>
<feature type="compositionally biased region" description="Basic and acidic residues" evidence="1">
    <location>
        <begin position="468"/>
        <end position="477"/>
    </location>
</feature>
<proteinExistence type="predicted"/>
<feature type="compositionally biased region" description="Low complexity" evidence="1">
    <location>
        <begin position="478"/>
        <end position="487"/>
    </location>
</feature>
<name>A0A8H6AG38_PETAA</name>
<dbReference type="AlphaFoldDB" id="A0A8H6AG38"/>
<feature type="region of interest" description="Disordered" evidence="1">
    <location>
        <begin position="14"/>
        <end position="68"/>
    </location>
</feature>
<feature type="compositionally biased region" description="Polar residues" evidence="1">
    <location>
        <begin position="574"/>
        <end position="597"/>
    </location>
</feature>
<comment type="caution">
    <text evidence="2">The sequence shown here is derived from an EMBL/GenBank/DDBJ whole genome shotgun (WGS) entry which is preliminary data.</text>
</comment>
<feature type="compositionally biased region" description="Basic and acidic residues" evidence="1">
    <location>
        <begin position="537"/>
        <end position="553"/>
    </location>
</feature>